<protein>
    <recommendedName>
        <fullName evidence="2">BTB domain-containing protein</fullName>
    </recommendedName>
</protein>
<dbReference type="GeneID" id="95984817"/>
<name>A0ABR3Q5P3_9TREE</name>
<proteinExistence type="predicted"/>
<dbReference type="Pfam" id="PF00651">
    <property type="entry name" value="BTB"/>
    <property type="match status" value="1"/>
</dbReference>
<evidence type="ECO:0000256" key="1">
    <source>
        <dbReference type="SAM" id="MobiDB-lite"/>
    </source>
</evidence>
<dbReference type="PROSITE" id="PS50097">
    <property type="entry name" value="BTB"/>
    <property type="match status" value="1"/>
</dbReference>
<evidence type="ECO:0000313" key="3">
    <source>
        <dbReference type="EMBL" id="KAL1409777.1"/>
    </source>
</evidence>
<feature type="compositionally biased region" description="Low complexity" evidence="1">
    <location>
        <begin position="827"/>
        <end position="900"/>
    </location>
</feature>
<comment type="caution">
    <text evidence="3">The sequence shown here is derived from an EMBL/GenBank/DDBJ whole genome shotgun (WGS) entry which is preliminary data.</text>
</comment>
<dbReference type="InterPro" id="IPR000210">
    <property type="entry name" value="BTB/POZ_dom"/>
</dbReference>
<dbReference type="InterPro" id="IPR011333">
    <property type="entry name" value="SKP1/BTB/POZ_sf"/>
</dbReference>
<dbReference type="SMART" id="SM00225">
    <property type="entry name" value="BTB"/>
    <property type="match status" value="1"/>
</dbReference>
<feature type="compositionally biased region" description="Polar residues" evidence="1">
    <location>
        <begin position="1142"/>
        <end position="1152"/>
    </location>
</feature>
<feature type="compositionally biased region" description="Low complexity" evidence="1">
    <location>
        <begin position="908"/>
        <end position="1016"/>
    </location>
</feature>
<dbReference type="CDD" id="cd18186">
    <property type="entry name" value="BTB_POZ_ZBTB_KLHL-like"/>
    <property type="match status" value="1"/>
</dbReference>
<evidence type="ECO:0000313" key="4">
    <source>
        <dbReference type="Proteomes" id="UP001565368"/>
    </source>
</evidence>
<dbReference type="SUPFAM" id="SSF54695">
    <property type="entry name" value="POZ domain"/>
    <property type="match status" value="1"/>
</dbReference>
<dbReference type="RefSeq" id="XP_069209721.1">
    <property type="nucleotide sequence ID" value="XM_069352303.1"/>
</dbReference>
<feature type="region of interest" description="Disordered" evidence="1">
    <location>
        <begin position="1256"/>
        <end position="1340"/>
    </location>
</feature>
<accession>A0ABR3Q5P3</accession>
<sequence length="1577" mass="165944">MRRLDSATTTTLPQPSSSSASSSATPASAALAPFPTVERRIQESTDLWARDLRSLFEHAKDRYADVSWETDAGERIWAHKAVVYVRAPKAFKDRYFLVRKTMSRSPTAFSSGPPPYPIASLYPSTSSARNTPSPSLFPLPPRRGGSTLSVDTIESDGTLRAPTLSTGSADGSSLRLGLEDTPELFRAQLEWLYTGEGFGDVVEWISDAEGGAGSVRDSLGRRGSLGDRRDKLGQDLTYMWTSKLYCDVRIHLEAPDEERYDSDGSEDSDDSLANTVIFTAHRFMLVSRSPYFAAMFLNGSGFRPPTSDVHLPSPPFTPAALHFCLGWMYAGHLDFSNRTFDLQTAFQIHRAGTYLQLDSLVAEIEARIVHDFCHGLDWNKCHCRRCNVRAARVWRFALAPDTASLDLARRARRYLLAGWAESWSREVATADQEDREGLLNDVMSDVTPANVVSTYRSVEHVRARMEKTVRIKGSTDGEWLDVLGDMAAQIETKARSVLSTQLAAVCDGKEFEDIVTGVGFSDDLLDHVLREIVACASGPRGSVQAPRMYQTIVSSILLRVDPNTLETMLKARSLQRQKVEDAKEGVLAHIKRRWMQIREEGGFTGLEPWALKEIRDEIEVPIEDLLGPPQVAFPRTRRGTMPRTTSRPAGLSDAGSVASSARTPRTSDASLASRTSTLRSPPIEPPEPQAPEPNGLRRLRLSSSASTSSVVSARSAASRTASAASRPPMPSGPTPRSPGAAQKTLVVSVGSKGRAASRAATTGAQSPTPTRPGQVMTGGPRPLSLTGRTPVSKLQSAARSESPSSPLSPTRSGSPSTSASTRLRDQSVSSATSAASASSARTTAGTAKSVSSRPSSATSASRPSSATRPPSTTKPSSVAGGPKPATTKTTGTISSAAPKQPVKPVPAPAAATAPAKTPTTVNERVAAAAARRRTLSTASAKATKPANGPAPAVPAQPVRPAVAAVRQRTLSTASTKSTRSRAPSLAPSLASETSTAATSTEAAPAPGPKAAARPAPISTKAPLAGSKTPTPGTPRAGVKPSVSTKSLSAADRPLRHQASTKSLSGRPTPAGINTAKAAAAAGTPRTPTVPKTPTATTSRAPAGTKTPTPRDRNGSGAKTPTPRTPKPRDVGLAKAPPLPTASPRTRSTSMNLKATPPGNSPRQRTASSAAPPWKRATPLPPSVAGVVGAKQPPSATGPRPSLRSLSGSTEGPVTPRLSEIIEPVIVVDESSPHNTPVITASPDPAKVTEALELARELAPQSPESEVLRTPEQPQVPEAAAPAETEAPKAPEPAHVPAIVKQPPRTDVEQLAPSPPASSVGAAPEARTAPVPIPSTPGQDIPPAAVTSPALSTSPVSVASRIVSEGGTSAHLGSPFRPHPALAFDPPKKKTSIPVAPVAPKIEINDGNMPFSGPGVSLQVGIPCIVTLSQRRARFRANVKYLGRMANSRGAWVGLEVDDLERLGVETLPTGAHDGVRYFHFTAPAALPTAGDQNHPDKRALRQRRIANIAESLPGRQGSRGLRQPSAVAALALGGLAPPPSDPRRSSSPFAASEWAAPERPRALFVRPSEVVFVMGAD</sequence>
<evidence type="ECO:0000259" key="2">
    <source>
        <dbReference type="PROSITE" id="PS50097"/>
    </source>
</evidence>
<dbReference type="EMBL" id="JBBXJM010000003">
    <property type="protein sequence ID" value="KAL1409777.1"/>
    <property type="molecule type" value="Genomic_DNA"/>
</dbReference>
<dbReference type="PANTHER" id="PTHR22427:SF7">
    <property type="entry name" value="GH15728P"/>
    <property type="match status" value="1"/>
</dbReference>
<feature type="region of interest" description="Disordered" evidence="1">
    <location>
        <begin position="155"/>
        <end position="175"/>
    </location>
</feature>
<dbReference type="Proteomes" id="UP001565368">
    <property type="component" value="Unassembled WGS sequence"/>
</dbReference>
<feature type="compositionally biased region" description="Pro residues" evidence="1">
    <location>
        <begin position="727"/>
        <end position="736"/>
    </location>
</feature>
<dbReference type="SUPFAM" id="SSF74924">
    <property type="entry name" value="Cap-Gly domain"/>
    <property type="match status" value="1"/>
</dbReference>
<feature type="compositionally biased region" description="Low complexity" evidence="1">
    <location>
        <begin position="1068"/>
        <end position="1097"/>
    </location>
</feature>
<organism evidence="3 4">
    <name type="scientific">Vanrija albida</name>
    <dbReference type="NCBI Taxonomy" id="181172"/>
    <lineage>
        <taxon>Eukaryota</taxon>
        <taxon>Fungi</taxon>
        <taxon>Dikarya</taxon>
        <taxon>Basidiomycota</taxon>
        <taxon>Agaricomycotina</taxon>
        <taxon>Tremellomycetes</taxon>
        <taxon>Trichosporonales</taxon>
        <taxon>Trichosporonaceae</taxon>
        <taxon>Vanrija</taxon>
    </lineage>
</organism>
<feature type="compositionally biased region" description="Low complexity" evidence="1">
    <location>
        <begin position="701"/>
        <end position="726"/>
    </location>
</feature>
<feature type="compositionally biased region" description="Polar residues" evidence="1">
    <location>
        <begin position="786"/>
        <end position="821"/>
    </location>
</feature>
<reference evidence="3 4" key="1">
    <citation type="submission" date="2023-08" db="EMBL/GenBank/DDBJ databases">
        <title>Annotated Genome Sequence of Vanrija albida AlHP1.</title>
        <authorList>
            <person name="Herzog R."/>
        </authorList>
    </citation>
    <scope>NUCLEOTIDE SEQUENCE [LARGE SCALE GENOMIC DNA]</scope>
    <source>
        <strain evidence="3 4">AlHP1</strain>
    </source>
</reference>
<feature type="region of interest" description="Disordered" evidence="1">
    <location>
        <begin position="1"/>
        <end position="35"/>
    </location>
</feature>
<dbReference type="PANTHER" id="PTHR22427">
    <property type="entry name" value="GH15728P"/>
    <property type="match status" value="1"/>
</dbReference>
<gene>
    <name evidence="3" type="ORF">Q8F55_003774</name>
</gene>
<dbReference type="InterPro" id="IPR036859">
    <property type="entry name" value="CAP-Gly_dom_sf"/>
</dbReference>
<feature type="region of interest" description="Disordered" evidence="1">
    <location>
        <begin position="628"/>
        <end position="1217"/>
    </location>
</feature>
<feature type="domain" description="BTB" evidence="2">
    <location>
        <begin position="246"/>
        <end position="337"/>
    </location>
</feature>
<feature type="compositionally biased region" description="Polar residues" evidence="1">
    <location>
        <begin position="657"/>
        <end position="679"/>
    </location>
</feature>
<feature type="compositionally biased region" description="Low complexity" evidence="1">
    <location>
        <begin position="1269"/>
        <end position="1284"/>
    </location>
</feature>
<feature type="region of interest" description="Disordered" evidence="1">
    <location>
        <begin position="124"/>
        <end position="143"/>
    </location>
</feature>
<feature type="compositionally biased region" description="Low complexity" evidence="1">
    <location>
        <begin position="751"/>
        <end position="764"/>
    </location>
</feature>
<keyword evidence="4" id="KW-1185">Reference proteome</keyword>
<feature type="compositionally biased region" description="Pro residues" evidence="1">
    <location>
        <begin position="682"/>
        <end position="691"/>
    </location>
</feature>
<feature type="region of interest" description="Disordered" evidence="1">
    <location>
        <begin position="1533"/>
        <end position="1552"/>
    </location>
</feature>
<dbReference type="Gene3D" id="2.30.30.190">
    <property type="entry name" value="CAP Gly-rich-like domain"/>
    <property type="match status" value="1"/>
</dbReference>
<dbReference type="Gene3D" id="3.30.710.10">
    <property type="entry name" value="Potassium Channel Kv1.1, Chain A"/>
    <property type="match status" value="1"/>
</dbReference>